<comment type="subcellular location">
    <subcellularLocation>
        <location evidence="2">Peroxisome matrix</location>
    </subcellularLocation>
</comment>
<evidence type="ECO:0000256" key="3">
    <source>
        <dbReference type="ARBA" id="ARBA00006730"/>
    </source>
</evidence>
<dbReference type="SUPFAM" id="SSF51971">
    <property type="entry name" value="Nucleotide-binding domain"/>
    <property type="match status" value="1"/>
</dbReference>
<dbReference type="PANTHER" id="PTHR11530">
    <property type="entry name" value="D-AMINO ACID OXIDASE"/>
    <property type="match status" value="1"/>
</dbReference>
<evidence type="ECO:0000256" key="1">
    <source>
        <dbReference type="ARBA" id="ARBA00001974"/>
    </source>
</evidence>
<feature type="binding site" evidence="7">
    <location>
        <position position="234"/>
    </location>
    <ligand>
        <name>D-dopa</name>
        <dbReference type="ChEBI" id="CHEBI:149689"/>
    </ligand>
</feature>
<dbReference type="HOGENOM" id="CLU_034311_0_2_1"/>
<dbReference type="eggNOG" id="KOG3923">
    <property type="taxonomic scope" value="Eukaryota"/>
</dbReference>
<gene>
    <name evidence="9" type="primary">Dana\GF15429</name>
    <name evidence="9" type="synonym">dana_GLEANR_16195</name>
    <name evidence="9" type="ORF">GF15429</name>
</gene>
<dbReference type="KEGG" id="dan:6498237"/>
<dbReference type="Gene3D" id="3.40.50.720">
    <property type="entry name" value="NAD(P)-binding Rossmann-like Domain"/>
    <property type="match status" value="1"/>
</dbReference>
<dbReference type="AlphaFoldDB" id="B3MKQ4"/>
<dbReference type="EMBL" id="CH902620">
    <property type="protein sequence ID" value="EDV31585.1"/>
    <property type="molecule type" value="Genomic_DNA"/>
</dbReference>
<evidence type="ECO:0000256" key="6">
    <source>
        <dbReference type="ARBA" id="ARBA00023002"/>
    </source>
</evidence>
<dbReference type="GeneID" id="6498237"/>
<reference evidence="9 10" key="1">
    <citation type="journal article" date="2007" name="Nature">
        <title>Evolution of genes and genomes on the Drosophila phylogeny.</title>
        <authorList>
            <consortium name="Drosophila 12 Genomes Consortium"/>
            <person name="Clark A.G."/>
            <person name="Eisen M.B."/>
            <person name="Smith D.R."/>
            <person name="Bergman C.M."/>
            <person name="Oliver B."/>
            <person name="Markow T.A."/>
            <person name="Kaufman T.C."/>
            <person name="Kellis M."/>
            <person name="Gelbart W."/>
            <person name="Iyer V.N."/>
            <person name="Pollard D.A."/>
            <person name="Sackton T.B."/>
            <person name="Larracuente A.M."/>
            <person name="Singh N.D."/>
            <person name="Abad J.P."/>
            <person name="Abt D.N."/>
            <person name="Adryan B."/>
            <person name="Aguade M."/>
            <person name="Akashi H."/>
            <person name="Anderson W.W."/>
            <person name="Aquadro C.F."/>
            <person name="Ardell D.H."/>
            <person name="Arguello R."/>
            <person name="Artieri C.G."/>
            <person name="Barbash D.A."/>
            <person name="Barker D."/>
            <person name="Barsanti P."/>
            <person name="Batterham P."/>
            <person name="Batzoglou S."/>
            <person name="Begun D."/>
            <person name="Bhutkar A."/>
            <person name="Blanco E."/>
            <person name="Bosak S.A."/>
            <person name="Bradley R.K."/>
            <person name="Brand A.D."/>
            <person name="Brent M.R."/>
            <person name="Brooks A.N."/>
            <person name="Brown R.H."/>
            <person name="Butlin R.K."/>
            <person name="Caggese C."/>
            <person name="Calvi B.R."/>
            <person name="Bernardo de Carvalho A."/>
            <person name="Caspi A."/>
            <person name="Castrezana S."/>
            <person name="Celniker S.E."/>
            <person name="Chang J.L."/>
            <person name="Chapple C."/>
            <person name="Chatterji S."/>
            <person name="Chinwalla A."/>
            <person name="Civetta A."/>
            <person name="Clifton S.W."/>
            <person name="Comeron J.M."/>
            <person name="Costello J.C."/>
            <person name="Coyne J.A."/>
            <person name="Daub J."/>
            <person name="David R.G."/>
            <person name="Delcher A.L."/>
            <person name="Delehaunty K."/>
            <person name="Do C.B."/>
            <person name="Ebling H."/>
            <person name="Edwards K."/>
            <person name="Eickbush T."/>
            <person name="Evans J.D."/>
            <person name="Filipski A."/>
            <person name="Findeiss S."/>
            <person name="Freyhult E."/>
            <person name="Fulton L."/>
            <person name="Fulton R."/>
            <person name="Garcia A.C."/>
            <person name="Gardiner A."/>
            <person name="Garfield D.A."/>
            <person name="Garvin B.E."/>
            <person name="Gibson G."/>
            <person name="Gilbert D."/>
            <person name="Gnerre S."/>
            <person name="Godfrey J."/>
            <person name="Good R."/>
            <person name="Gotea V."/>
            <person name="Gravely B."/>
            <person name="Greenberg A.J."/>
            <person name="Griffiths-Jones S."/>
            <person name="Gross S."/>
            <person name="Guigo R."/>
            <person name="Gustafson E.A."/>
            <person name="Haerty W."/>
            <person name="Hahn M.W."/>
            <person name="Halligan D.L."/>
            <person name="Halpern A.L."/>
            <person name="Halter G.M."/>
            <person name="Han M.V."/>
            <person name="Heger A."/>
            <person name="Hillier L."/>
            <person name="Hinrichs A.S."/>
            <person name="Holmes I."/>
            <person name="Hoskins R.A."/>
            <person name="Hubisz M.J."/>
            <person name="Hultmark D."/>
            <person name="Huntley M.A."/>
            <person name="Jaffe D.B."/>
            <person name="Jagadeeshan S."/>
            <person name="Jeck W.R."/>
            <person name="Johnson J."/>
            <person name="Jones C.D."/>
            <person name="Jordan W.C."/>
            <person name="Karpen G.H."/>
            <person name="Kataoka E."/>
            <person name="Keightley P.D."/>
            <person name="Kheradpour P."/>
            <person name="Kirkness E.F."/>
            <person name="Koerich L.B."/>
            <person name="Kristiansen K."/>
            <person name="Kudrna D."/>
            <person name="Kulathinal R.J."/>
            <person name="Kumar S."/>
            <person name="Kwok R."/>
            <person name="Lander E."/>
            <person name="Langley C.H."/>
            <person name="Lapoint R."/>
            <person name="Lazzaro B.P."/>
            <person name="Lee S.J."/>
            <person name="Levesque L."/>
            <person name="Li R."/>
            <person name="Lin C.F."/>
            <person name="Lin M.F."/>
            <person name="Lindblad-Toh K."/>
            <person name="Llopart A."/>
            <person name="Long M."/>
            <person name="Low L."/>
            <person name="Lozovsky E."/>
            <person name="Lu J."/>
            <person name="Luo M."/>
            <person name="Machado C.A."/>
            <person name="Makalowski W."/>
            <person name="Marzo M."/>
            <person name="Matsuda M."/>
            <person name="Matzkin L."/>
            <person name="McAllister B."/>
            <person name="McBride C.S."/>
            <person name="McKernan B."/>
            <person name="McKernan K."/>
            <person name="Mendez-Lago M."/>
            <person name="Minx P."/>
            <person name="Mollenhauer M.U."/>
            <person name="Montooth K."/>
            <person name="Mount S.M."/>
            <person name="Mu X."/>
            <person name="Myers E."/>
            <person name="Negre B."/>
            <person name="Newfeld S."/>
            <person name="Nielsen R."/>
            <person name="Noor M.A."/>
            <person name="O'Grady P."/>
            <person name="Pachter L."/>
            <person name="Papaceit M."/>
            <person name="Parisi M.J."/>
            <person name="Parisi M."/>
            <person name="Parts L."/>
            <person name="Pedersen J.S."/>
            <person name="Pesole G."/>
            <person name="Phillippy A.M."/>
            <person name="Ponting C.P."/>
            <person name="Pop M."/>
            <person name="Porcelli D."/>
            <person name="Powell J.R."/>
            <person name="Prohaska S."/>
            <person name="Pruitt K."/>
            <person name="Puig M."/>
            <person name="Quesneville H."/>
            <person name="Ram K.R."/>
            <person name="Rand D."/>
            <person name="Rasmussen M.D."/>
            <person name="Reed L.K."/>
            <person name="Reenan R."/>
            <person name="Reily A."/>
            <person name="Remington K.A."/>
            <person name="Rieger T.T."/>
            <person name="Ritchie M.G."/>
            <person name="Robin C."/>
            <person name="Rogers Y.H."/>
            <person name="Rohde C."/>
            <person name="Rozas J."/>
            <person name="Rubenfield M.J."/>
            <person name="Ruiz A."/>
            <person name="Russo S."/>
            <person name="Salzberg S.L."/>
            <person name="Sanchez-Gracia A."/>
            <person name="Saranga D.J."/>
            <person name="Sato H."/>
            <person name="Schaeffer S.W."/>
            <person name="Schatz M.C."/>
            <person name="Schlenke T."/>
            <person name="Schwartz R."/>
            <person name="Segarra C."/>
            <person name="Singh R.S."/>
            <person name="Sirot L."/>
            <person name="Sirota M."/>
            <person name="Sisneros N.B."/>
            <person name="Smith C.D."/>
            <person name="Smith T.F."/>
            <person name="Spieth J."/>
            <person name="Stage D.E."/>
            <person name="Stark A."/>
            <person name="Stephan W."/>
            <person name="Strausberg R.L."/>
            <person name="Strempel S."/>
            <person name="Sturgill D."/>
            <person name="Sutton G."/>
            <person name="Sutton G.G."/>
            <person name="Tao W."/>
            <person name="Teichmann S."/>
            <person name="Tobari Y.N."/>
            <person name="Tomimura Y."/>
            <person name="Tsolas J.M."/>
            <person name="Valente V.L."/>
            <person name="Venter E."/>
            <person name="Venter J.C."/>
            <person name="Vicario S."/>
            <person name="Vieira F.G."/>
            <person name="Vilella A.J."/>
            <person name="Villasante A."/>
            <person name="Walenz B."/>
            <person name="Wang J."/>
            <person name="Wasserman M."/>
            <person name="Watts T."/>
            <person name="Wilson D."/>
            <person name="Wilson R.K."/>
            <person name="Wing R.A."/>
            <person name="Wolfner M.F."/>
            <person name="Wong A."/>
            <person name="Wong G.K."/>
            <person name="Wu C.I."/>
            <person name="Wu G."/>
            <person name="Yamamoto D."/>
            <person name="Yang H.P."/>
            <person name="Yang S.P."/>
            <person name="Yorke J.A."/>
            <person name="Yoshida K."/>
            <person name="Zdobnov E."/>
            <person name="Zhang P."/>
            <person name="Zhang Y."/>
            <person name="Zimin A.V."/>
            <person name="Baldwin J."/>
            <person name="Abdouelleil A."/>
            <person name="Abdulkadir J."/>
            <person name="Abebe A."/>
            <person name="Abera B."/>
            <person name="Abreu J."/>
            <person name="Acer S.C."/>
            <person name="Aftuck L."/>
            <person name="Alexander A."/>
            <person name="An P."/>
            <person name="Anderson E."/>
            <person name="Anderson S."/>
            <person name="Arachi H."/>
            <person name="Azer M."/>
            <person name="Bachantsang P."/>
            <person name="Barry A."/>
            <person name="Bayul T."/>
            <person name="Berlin A."/>
            <person name="Bessette D."/>
            <person name="Bloom T."/>
            <person name="Blye J."/>
            <person name="Boguslavskiy L."/>
            <person name="Bonnet C."/>
            <person name="Boukhgalter B."/>
            <person name="Bourzgui I."/>
            <person name="Brown A."/>
            <person name="Cahill P."/>
            <person name="Channer S."/>
            <person name="Cheshatsang Y."/>
            <person name="Chuda L."/>
            <person name="Citroen M."/>
            <person name="Collymore A."/>
            <person name="Cooke P."/>
            <person name="Costello M."/>
            <person name="D'Aco K."/>
            <person name="Daza R."/>
            <person name="De Haan G."/>
            <person name="DeGray S."/>
            <person name="DeMaso C."/>
            <person name="Dhargay N."/>
            <person name="Dooley K."/>
            <person name="Dooley E."/>
            <person name="Doricent M."/>
            <person name="Dorje P."/>
            <person name="Dorjee K."/>
            <person name="Dupes A."/>
            <person name="Elong R."/>
            <person name="Falk J."/>
            <person name="Farina A."/>
            <person name="Faro S."/>
            <person name="Ferguson D."/>
            <person name="Fisher S."/>
            <person name="Foley C.D."/>
            <person name="Franke A."/>
            <person name="Friedrich D."/>
            <person name="Gadbois L."/>
            <person name="Gearin G."/>
            <person name="Gearin C.R."/>
            <person name="Giannoukos G."/>
            <person name="Goode T."/>
            <person name="Graham J."/>
            <person name="Grandbois E."/>
            <person name="Grewal S."/>
            <person name="Gyaltsen K."/>
            <person name="Hafez N."/>
            <person name="Hagos B."/>
            <person name="Hall J."/>
            <person name="Henson C."/>
            <person name="Hollinger A."/>
            <person name="Honan T."/>
            <person name="Huard M.D."/>
            <person name="Hughes L."/>
            <person name="Hurhula B."/>
            <person name="Husby M.E."/>
            <person name="Kamat A."/>
            <person name="Kanga B."/>
            <person name="Kashin S."/>
            <person name="Khazanovich D."/>
            <person name="Kisner P."/>
            <person name="Lance K."/>
            <person name="Lara M."/>
            <person name="Lee W."/>
            <person name="Lennon N."/>
            <person name="Letendre F."/>
            <person name="LeVine R."/>
            <person name="Lipovsky A."/>
            <person name="Liu X."/>
            <person name="Liu J."/>
            <person name="Liu S."/>
            <person name="Lokyitsang T."/>
            <person name="Lokyitsang Y."/>
            <person name="Lubonja R."/>
            <person name="Lui A."/>
            <person name="MacDonald P."/>
            <person name="Magnisalis V."/>
            <person name="Maru K."/>
            <person name="Matthews C."/>
            <person name="McCusker W."/>
            <person name="McDonough S."/>
            <person name="Mehta T."/>
            <person name="Meldrim J."/>
            <person name="Meneus L."/>
            <person name="Mihai O."/>
            <person name="Mihalev A."/>
            <person name="Mihova T."/>
            <person name="Mittelman R."/>
            <person name="Mlenga V."/>
            <person name="Montmayeur A."/>
            <person name="Mulrain L."/>
            <person name="Navidi A."/>
            <person name="Naylor J."/>
            <person name="Negash T."/>
            <person name="Nguyen T."/>
            <person name="Nguyen N."/>
            <person name="Nicol R."/>
            <person name="Norbu C."/>
            <person name="Norbu N."/>
            <person name="Novod N."/>
            <person name="O'Neill B."/>
            <person name="Osman S."/>
            <person name="Markiewicz E."/>
            <person name="Oyono O.L."/>
            <person name="Patti C."/>
            <person name="Phunkhang P."/>
            <person name="Pierre F."/>
            <person name="Priest M."/>
            <person name="Raghuraman S."/>
            <person name="Rege F."/>
            <person name="Reyes R."/>
            <person name="Rise C."/>
            <person name="Rogov P."/>
            <person name="Ross K."/>
            <person name="Ryan E."/>
            <person name="Settipalli S."/>
            <person name="Shea T."/>
            <person name="Sherpa N."/>
            <person name="Shi L."/>
            <person name="Shih D."/>
            <person name="Sparrow T."/>
            <person name="Spaulding J."/>
            <person name="Stalker J."/>
            <person name="Stange-Thomann N."/>
            <person name="Stavropoulos S."/>
            <person name="Stone C."/>
            <person name="Strader C."/>
            <person name="Tesfaye S."/>
            <person name="Thomson T."/>
            <person name="Thoulutsang Y."/>
            <person name="Thoulutsang D."/>
            <person name="Topham K."/>
            <person name="Topping I."/>
            <person name="Tsamla T."/>
            <person name="Vassiliev H."/>
            <person name="Vo A."/>
            <person name="Wangchuk T."/>
            <person name="Wangdi T."/>
            <person name="Weiand M."/>
            <person name="Wilkinson J."/>
            <person name="Wilson A."/>
            <person name="Yadav S."/>
            <person name="Young G."/>
            <person name="Yu Q."/>
            <person name="Zembek L."/>
            <person name="Zhong D."/>
            <person name="Zimmer A."/>
            <person name="Zwirko Z."/>
            <person name="Jaffe D.B."/>
            <person name="Alvarez P."/>
            <person name="Brockman W."/>
            <person name="Butler J."/>
            <person name="Chin C."/>
            <person name="Gnerre S."/>
            <person name="Grabherr M."/>
            <person name="Kleber M."/>
            <person name="Mauceli E."/>
            <person name="MacCallum I."/>
        </authorList>
    </citation>
    <scope>NUCLEOTIDE SEQUENCE [LARGE SCALE GENOMIC DNA]</scope>
    <source>
        <strain evidence="10">Tucson 14024-0371.13</strain>
    </source>
</reference>
<keyword evidence="5 7" id="KW-0274">FAD</keyword>
<dbReference type="OrthoDB" id="2015447at2759"/>
<dbReference type="STRING" id="7217.B3MKQ4"/>
<dbReference type="OMA" id="TDPTRHM"/>
<dbReference type="FunCoup" id="B3MKQ4">
    <property type="interactions" value="186"/>
</dbReference>
<dbReference type="GO" id="GO:0003884">
    <property type="term" value="F:D-amino-acid oxidase activity"/>
    <property type="evidence" value="ECO:0007669"/>
    <property type="project" value="InterPro"/>
</dbReference>
<dbReference type="InterPro" id="IPR006181">
    <property type="entry name" value="D-amino_acid_oxidase_CS"/>
</dbReference>
<evidence type="ECO:0000313" key="9">
    <source>
        <dbReference type="EMBL" id="EDV31585.1"/>
    </source>
</evidence>
<dbReference type="GO" id="GO:0019478">
    <property type="term" value="P:D-amino acid catabolic process"/>
    <property type="evidence" value="ECO:0007669"/>
    <property type="project" value="TreeGrafter"/>
</dbReference>
<dbReference type="Gene3D" id="3.30.9.10">
    <property type="entry name" value="D-Amino Acid Oxidase, subunit A, domain 2"/>
    <property type="match status" value="1"/>
</dbReference>
<protein>
    <recommendedName>
        <fullName evidence="8">FAD dependent oxidoreductase domain-containing protein</fullName>
    </recommendedName>
</protein>
<name>B3MKQ4_DROAN</name>
<evidence type="ECO:0000256" key="7">
    <source>
        <dbReference type="PIRSR" id="PIRSR000189-1"/>
    </source>
</evidence>
<feature type="binding site" evidence="7">
    <location>
        <begin position="51"/>
        <end position="53"/>
    </location>
    <ligand>
        <name>FAD</name>
        <dbReference type="ChEBI" id="CHEBI:57692"/>
    </ligand>
</feature>
<comment type="similarity">
    <text evidence="3">Belongs to the DAMOX/DASOX family.</text>
</comment>
<dbReference type="PIRSF" id="PIRSF000189">
    <property type="entry name" value="D-aa_oxidase"/>
    <property type="match status" value="1"/>
</dbReference>
<dbReference type="PANTHER" id="PTHR11530:SF11">
    <property type="entry name" value="D-ASPARTATE OXIDASE"/>
    <property type="match status" value="1"/>
</dbReference>
<dbReference type="Proteomes" id="UP000007801">
    <property type="component" value="Unassembled WGS sequence"/>
</dbReference>
<dbReference type="PROSITE" id="PS00677">
    <property type="entry name" value="DAO"/>
    <property type="match status" value="1"/>
</dbReference>
<dbReference type="CTD" id="33955"/>
<sequence>MLNIAVIGAGVNGVASAIKILEHYLKEGKTAIRVTIISEEFTPKTTGDGSAGLWGPYLLGGTPQSKVYKWSKSMHQFLEQIWLSEDAGEAGVCLIPCIRLNTSTVEPVEDFWRDIVYGAVNLSEDQLAAFNKGRSVKFTSGLSFVTYTSEPVKLLPYLMKRFTRKGGLIVRKKVIDLDTFISESEYDVIINCSGLGSRQLLGDNEMYPVRGQVSRVKANWIFSAVLDESDDGNYIIPNTESVVLGGTHQEGDYNEQVCPRDKKTIVDGCRRYIPGLEHTESLFDWVGLRPGRGQLRLEAERRGRKLVVHNYGHGGSGVTLCWGCADDVLDLILAAKVSSKL</sequence>
<evidence type="ECO:0000256" key="5">
    <source>
        <dbReference type="ARBA" id="ARBA00022827"/>
    </source>
</evidence>
<evidence type="ECO:0000313" key="10">
    <source>
        <dbReference type="Proteomes" id="UP000007801"/>
    </source>
</evidence>
<dbReference type="InterPro" id="IPR006076">
    <property type="entry name" value="FAD-dep_OxRdtase"/>
</dbReference>
<keyword evidence="4" id="KW-0285">Flavoprotein</keyword>
<feature type="binding site" evidence="7">
    <location>
        <begin position="314"/>
        <end position="319"/>
    </location>
    <ligand>
        <name>FAD</name>
        <dbReference type="ChEBI" id="CHEBI:57692"/>
    </ligand>
</feature>
<dbReference type="PhylomeDB" id="B3MKQ4"/>
<proteinExistence type="inferred from homology"/>
<comment type="cofactor">
    <cofactor evidence="1 7">
        <name>FAD</name>
        <dbReference type="ChEBI" id="CHEBI:57692"/>
    </cofactor>
</comment>
<evidence type="ECO:0000259" key="8">
    <source>
        <dbReference type="Pfam" id="PF01266"/>
    </source>
</evidence>
<feature type="binding site" evidence="7">
    <location>
        <position position="174"/>
    </location>
    <ligand>
        <name>FAD</name>
        <dbReference type="ChEBI" id="CHEBI:57692"/>
    </ligand>
</feature>
<dbReference type="InterPro" id="IPR023209">
    <property type="entry name" value="DAO"/>
</dbReference>
<accession>B3MKQ4</accession>
<dbReference type="Pfam" id="PF01266">
    <property type="entry name" value="DAO"/>
    <property type="match status" value="1"/>
</dbReference>
<feature type="binding site" evidence="7">
    <location>
        <position position="289"/>
    </location>
    <ligand>
        <name>D-dopa</name>
        <dbReference type="ChEBI" id="CHEBI:149689"/>
    </ligand>
</feature>
<dbReference type="GO" id="GO:0071949">
    <property type="term" value="F:FAD binding"/>
    <property type="evidence" value="ECO:0007669"/>
    <property type="project" value="InterPro"/>
</dbReference>
<dbReference type="InParanoid" id="B3MKQ4"/>
<feature type="binding site" evidence="7">
    <location>
        <position position="315"/>
    </location>
    <ligand>
        <name>D-dopa</name>
        <dbReference type="ChEBI" id="CHEBI:149689"/>
    </ligand>
</feature>
<feature type="domain" description="FAD dependent oxidoreductase" evidence="8">
    <location>
        <begin position="4"/>
        <end position="329"/>
    </location>
</feature>
<evidence type="ECO:0000256" key="4">
    <source>
        <dbReference type="ARBA" id="ARBA00022630"/>
    </source>
</evidence>
<keyword evidence="10" id="KW-1185">Reference proteome</keyword>
<evidence type="ECO:0000256" key="2">
    <source>
        <dbReference type="ARBA" id="ARBA00004253"/>
    </source>
</evidence>
<dbReference type="SUPFAM" id="SSF54373">
    <property type="entry name" value="FAD-linked reductases, C-terminal domain"/>
    <property type="match status" value="1"/>
</dbReference>
<keyword evidence="6 9" id="KW-0560">Oxidoreductase</keyword>
<dbReference type="GO" id="GO:0005782">
    <property type="term" value="C:peroxisomal matrix"/>
    <property type="evidence" value="ECO:0007669"/>
    <property type="project" value="UniProtKB-SubCell"/>
</dbReference>
<organism evidence="9 10">
    <name type="scientific">Drosophila ananassae</name>
    <name type="common">Fruit fly</name>
    <dbReference type="NCBI Taxonomy" id="7217"/>
    <lineage>
        <taxon>Eukaryota</taxon>
        <taxon>Metazoa</taxon>
        <taxon>Ecdysozoa</taxon>
        <taxon>Arthropoda</taxon>
        <taxon>Hexapoda</taxon>
        <taxon>Insecta</taxon>
        <taxon>Pterygota</taxon>
        <taxon>Neoptera</taxon>
        <taxon>Endopterygota</taxon>
        <taxon>Diptera</taxon>
        <taxon>Brachycera</taxon>
        <taxon>Muscomorpha</taxon>
        <taxon>Ephydroidea</taxon>
        <taxon>Drosophilidae</taxon>
        <taxon>Drosophila</taxon>
        <taxon>Sophophora</taxon>
    </lineage>
</organism>